<keyword evidence="1" id="KW-1133">Transmembrane helix</keyword>
<name>A0ABY7NDX5_9MICO</name>
<proteinExistence type="predicted"/>
<dbReference type="EMBL" id="CP075584">
    <property type="protein sequence ID" value="WBM79748.1"/>
    <property type="molecule type" value="Genomic_DNA"/>
</dbReference>
<organism evidence="2 3">
    <name type="scientific">Cryobacterium breve</name>
    <dbReference type="NCBI Taxonomy" id="1259258"/>
    <lineage>
        <taxon>Bacteria</taxon>
        <taxon>Bacillati</taxon>
        <taxon>Actinomycetota</taxon>
        <taxon>Actinomycetes</taxon>
        <taxon>Micrococcales</taxon>
        <taxon>Microbacteriaceae</taxon>
        <taxon>Cryobacterium</taxon>
    </lineage>
</organism>
<dbReference type="Proteomes" id="UP001212421">
    <property type="component" value="Chromosome"/>
</dbReference>
<accession>A0ABY7NDX5</accession>
<evidence type="ECO:0000256" key="1">
    <source>
        <dbReference type="SAM" id="Phobius"/>
    </source>
</evidence>
<dbReference type="RefSeq" id="WP_281534363.1">
    <property type="nucleotide sequence ID" value="NZ_CP075584.1"/>
</dbReference>
<keyword evidence="1" id="KW-0472">Membrane</keyword>
<feature type="transmembrane region" description="Helical" evidence="1">
    <location>
        <begin position="190"/>
        <end position="213"/>
    </location>
</feature>
<protein>
    <submittedName>
        <fullName evidence="2">Uncharacterized protein</fullName>
    </submittedName>
</protein>
<reference evidence="2 3" key="1">
    <citation type="submission" date="2021-05" db="EMBL/GenBank/DDBJ databases">
        <authorList>
            <person name="Kumar R."/>
            <person name="Kumar A."/>
            <person name="Mukhia S."/>
        </authorList>
    </citation>
    <scope>NUCLEOTIDE SEQUENCE [LARGE SCALE GENOMIC DNA]</scope>
    <source>
        <strain evidence="2 3">ERMR7:08</strain>
    </source>
</reference>
<keyword evidence="1" id="KW-0812">Transmembrane</keyword>
<keyword evidence="3" id="KW-1185">Reference proteome</keyword>
<evidence type="ECO:0000313" key="2">
    <source>
        <dbReference type="EMBL" id="WBM79748.1"/>
    </source>
</evidence>
<evidence type="ECO:0000313" key="3">
    <source>
        <dbReference type="Proteomes" id="UP001212421"/>
    </source>
</evidence>
<sequence>MCTTTTTTYDTLSTSVDQCNDAANGGGSNVVCTVHVINQITGTATSSGVTVNQCGGSGAGGPAPSLNCDPFPATTTGATITQCNGSTNGGGAPNRVECTVAPSTQSAQLAVSINQCNGAANGGGSLVTCTVSLVNTITAVPTPTPTPTAAAVTPTPVATSAARNTLHDSRTDGIALAGSATSGPGSNPGVWLPLQAGLLVLILGVAASFGFIARSGATRR</sequence>
<gene>
    <name evidence="2" type="ORF">KIV56_16270</name>
</gene>